<reference evidence="2 3" key="1">
    <citation type="submission" date="2024-01" db="EMBL/GenBank/DDBJ databases">
        <title>Multi-omics insights into the function and evolution of sodium benzoate biodegradation pathways in Benzoatithermus flavus gen. nov., sp. nov. from hot spring.</title>
        <authorList>
            <person name="Hu C.-J."/>
            <person name="Li W.-J."/>
        </authorList>
    </citation>
    <scope>NUCLEOTIDE SEQUENCE [LARGE SCALE GENOMIC DNA]</scope>
    <source>
        <strain evidence="2 3">SYSU G07066</strain>
    </source>
</reference>
<proteinExistence type="predicted"/>
<evidence type="ECO:0000313" key="3">
    <source>
        <dbReference type="Proteomes" id="UP001375743"/>
    </source>
</evidence>
<accession>A0ABU8XXK8</accession>
<dbReference type="PANTHER" id="PTHR30399:SF1">
    <property type="entry name" value="UTP PYROPHOSPHATASE"/>
    <property type="match status" value="1"/>
</dbReference>
<dbReference type="CDD" id="cd07344">
    <property type="entry name" value="M48_yhfN_like"/>
    <property type="match status" value="1"/>
</dbReference>
<dbReference type="InterPro" id="IPR053136">
    <property type="entry name" value="UTP_pyrophosphatase-like"/>
</dbReference>
<dbReference type="Pfam" id="PF01863">
    <property type="entry name" value="YgjP-like"/>
    <property type="match status" value="1"/>
</dbReference>
<dbReference type="EMBL" id="JBBLZC010000035">
    <property type="protein sequence ID" value="MEK0085794.1"/>
    <property type="molecule type" value="Genomic_DNA"/>
</dbReference>
<comment type="caution">
    <text evidence="2">The sequence shown here is derived from an EMBL/GenBank/DDBJ whole genome shotgun (WGS) entry which is preliminary data.</text>
</comment>
<keyword evidence="3" id="KW-1185">Reference proteome</keyword>
<feature type="domain" description="YgjP-like metallopeptidase" evidence="1">
    <location>
        <begin position="9"/>
        <end position="96"/>
    </location>
</feature>
<sequence>MKSSLYPAQELRRRALAWAVKLRVNPRVVRVQEMRRKWGSCSSAGTVTLAADLVGQDERFQDYVIVHELLHLRYASHGRMFKALMSAHVPGWKEIEDASRRRNNGHSDGKENCNVLKLTSAEFEVGE</sequence>
<evidence type="ECO:0000259" key="1">
    <source>
        <dbReference type="Pfam" id="PF01863"/>
    </source>
</evidence>
<evidence type="ECO:0000313" key="2">
    <source>
        <dbReference type="EMBL" id="MEK0085794.1"/>
    </source>
</evidence>
<name>A0ABU8XXK8_9PROT</name>
<protein>
    <submittedName>
        <fullName evidence="2">M48 family metallopeptidase</fullName>
    </submittedName>
</protein>
<organism evidence="2 3">
    <name type="scientific">Benzoatithermus flavus</name>
    <dbReference type="NCBI Taxonomy" id="3108223"/>
    <lineage>
        <taxon>Bacteria</taxon>
        <taxon>Pseudomonadati</taxon>
        <taxon>Pseudomonadota</taxon>
        <taxon>Alphaproteobacteria</taxon>
        <taxon>Geminicoccales</taxon>
        <taxon>Geminicoccaceae</taxon>
        <taxon>Benzoatithermus</taxon>
    </lineage>
</organism>
<gene>
    <name evidence="2" type="ORF">U1T56_21785</name>
</gene>
<dbReference type="RefSeq" id="WP_418161644.1">
    <property type="nucleotide sequence ID" value="NZ_JBBLZC010000035.1"/>
</dbReference>
<dbReference type="PANTHER" id="PTHR30399">
    <property type="entry name" value="UNCHARACTERIZED PROTEIN YGJP"/>
    <property type="match status" value="1"/>
</dbReference>
<dbReference type="Gene3D" id="3.30.2010.10">
    <property type="entry name" value="Metalloproteases ('zincins'), catalytic domain"/>
    <property type="match status" value="1"/>
</dbReference>
<dbReference type="InterPro" id="IPR002725">
    <property type="entry name" value="YgjP-like_metallopeptidase"/>
</dbReference>
<dbReference type="Proteomes" id="UP001375743">
    <property type="component" value="Unassembled WGS sequence"/>
</dbReference>